<dbReference type="Pfam" id="PF08012">
    <property type="entry name" value="DUF1702"/>
    <property type="match status" value="1"/>
</dbReference>
<dbReference type="EMBL" id="BAAAHD010000002">
    <property type="protein sequence ID" value="GAA0546943.1"/>
    <property type="molecule type" value="Genomic_DNA"/>
</dbReference>
<keyword evidence="4" id="KW-1185">Reference proteome</keyword>
<name>A0A7W7I8M5_9ACTN</name>
<reference evidence="2 3" key="2">
    <citation type="submission" date="2020-08" db="EMBL/GenBank/DDBJ databases">
        <title>Sequencing the genomes of 1000 actinobacteria strains.</title>
        <authorList>
            <person name="Klenk H.-P."/>
        </authorList>
    </citation>
    <scope>NUCLEOTIDE SEQUENCE [LARGE SCALE GENOMIC DNA]</scope>
    <source>
        <strain evidence="2 3">DSM 44772</strain>
    </source>
</reference>
<sequence>MANGWRSLRRRILTPSMDETKLDKRGFREKNPAAREILETVGEMFLTGYGHAAEEDDIPALERHLEALPRDFQGFAYEGAAMGLAVRDGLPFSRGGRVDRLLAGEGGRHVYMVYVGIGWAMARLPRFRWPESERTDPLLRWLALDGYGFHQAYFHTRKYVHEQYQETAFPWPAEHRGYAPRAIDQGVGRAMWFVAGTDVREAVDLIERFAPERHPDLFAGLGLAATYAGGAGEDELQLLRERAGEHRPHLAQGSAFAAEARLRAGLATPNTATATQVLCGMTPELAAQVTHELLPETAATDGELPAYELWRARIAETLITRGGVRR</sequence>
<proteinExistence type="predicted"/>
<reference evidence="1 4" key="1">
    <citation type="journal article" date="2019" name="Int. J. Syst. Evol. Microbiol.">
        <title>The Global Catalogue of Microorganisms (GCM) 10K type strain sequencing project: providing services to taxonomists for standard genome sequencing and annotation.</title>
        <authorList>
            <consortium name="The Broad Institute Genomics Platform"/>
            <consortium name="The Broad Institute Genome Sequencing Center for Infectious Disease"/>
            <person name="Wu L."/>
            <person name="Ma J."/>
        </authorList>
    </citation>
    <scope>NUCLEOTIDE SEQUENCE [LARGE SCALE GENOMIC DNA]</scope>
    <source>
        <strain evidence="1 4">JCM 10667</strain>
    </source>
</reference>
<dbReference type="Proteomes" id="UP000549343">
    <property type="component" value="Unassembled WGS sequence"/>
</dbReference>
<dbReference type="InterPro" id="IPR012964">
    <property type="entry name" value="DUF1702"/>
</dbReference>
<comment type="caution">
    <text evidence="2">The sequence shown here is derived from an EMBL/GenBank/DDBJ whole genome shotgun (WGS) entry which is preliminary data.</text>
</comment>
<dbReference type="EMBL" id="JACHMV010000001">
    <property type="protein sequence ID" value="MBB4772424.1"/>
    <property type="molecule type" value="Genomic_DNA"/>
</dbReference>
<protein>
    <submittedName>
        <fullName evidence="1">DUF1702 family protein</fullName>
    </submittedName>
</protein>
<evidence type="ECO:0000313" key="4">
    <source>
        <dbReference type="Proteomes" id="UP001501427"/>
    </source>
</evidence>
<evidence type="ECO:0000313" key="2">
    <source>
        <dbReference type="EMBL" id="MBB4772424.1"/>
    </source>
</evidence>
<gene>
    <name evidence="2" type="ORF">F4557_000842</name>
    <name evidence="1" type="ORF">GCM10009546_06250</name>
</gene>
<evidence type="ECO:0000313" key="3">
    <source>
        <dbReference type="Proteomes" id="UP000549343"/>
    </source>
</evidence>
<dbReference type="AlphaFoldDB" id="A0A7W7I8M5"/>
<dbReference type="Proteomes" id="UP001501427">
    <property type="component" value="Unassembled WGS sequence"/>
</dbReference>
<reference evidence="1" key="3">
    <citation type="submission" date="2023-12" db="EMBL/GenBank/DDBJ databases">
        <authorList>
            <person name="Sun Q."/>
            <person name="Inoue M."/>
        </authorList>
    </citation>
    <scope>NUCLEOTIDE SEQUENCE</scope>
    <source>
        <strain evidence="1">JCM 10667</strain>
    </source>
</reference>
<evidence type="ECO:0000313" key="1">
    <source>
        <dbReference type="EMBL" id="GAA0546943.1"/>
    </source>
</evidence>
<organism evidence="2 3">
    <name type="scientific">Actinomadura livida</name>
    <dbReference type="NCBI Taxonomy" id="79909"/>
    <lineage>
        <taxon>Bacteria</taxon>
        <taxon>Bacillati</taxon>
        <taxon>Actinomycetota</taxon>
        <taxon>Actinomycetes</taxon>
        <taxon>Streptosporangiales</taxon>
        <taxon>Thermomonosporaceae</taxon>
        <taxon>Actinomadura</taxon>
    </lineage>
</organism>
<accession>A0A7W7I8M5</accession>
<dbReference type="RefSeq" id="WP_184879847.1">
    <property type="nucleotide sequence ID" value="NZ_BAAAHD010000002.1"/>
</dbReference>